<gene>
    <name evidence="1" type="ORF">PoMZ_12072</name>
</gene>
<protein>
    <submittedName>
        <fullName evidence="1">Uncharacterized protein</fullName>
    </submittedName>
</protein>
<accession>A0A4P7NLV0</accession>
<sequence length="85" mass="9623">MTKLPAGRRMKCPHQEHVLRFGPWTKYNVVIVGYGERVQNAESAFPCPHGGEVLKLKERPDAALHTVALTDRQSGKPELRDFINK</sequence>
<proteinExistence type="predicted"/>
<evidence type="ECO:0000313" key="2">
    <source>
        <dbReference type="Proteomes" id="UP000294847"/>
    </source>
</evidence>
<dbReference type="AlphaFoldDB" id="A0A4P7NLV0"/>
<organism evidence="1 2">
    <name type="scientific">Pyricularia oryzae</name>
    <name type="common">Rice blast fungus</name>
    <name type="synonym">Magnaporthe oryzae</name>
    <dbReference type="NCBI Taxonomy" id="318829"/>
    <lineage>
        <taxon>Eukaryota</taxon>
        <taxon>Fungi</taxon>
        <taxon>Dikarya</taxon>
        <taxon>Ascomycota</taxon>
        <taxon>Pezizomycotina</taxon>
        <taxon>Sordariomycetes</taxon>
        <taxon>Sordariomycetidae</taxon>
        <taxon>Magnaporthales</taxon>
        <taxon>Pyriculariaceae</taxon>
        <taxon>Pyricularia</taxon>
    </lineage>
</organism>
<reference evidence="1 2" key="1">
    <citation type="journal article" date="2019" name="Mol. Biol. Evol.">
        <title>Blast fungal genomes show frequent chromosomal changes, gene gains and losses, and effector gene turnover.</title>
        <authorList>
            <person name="Gomez Luciano L.B."/>
            <person name="Jason Tsai I."/>
            <person name="Chuma I."/>
            <person name="Tosa Y."/>
            <person name="Chen Y.H."/>
            <person name="Li J.Y."/>
            <person name="Li M.Y."/>
            <person name="Jade Lu M.Y."/>
            <person name="Nakayashiki H."/>
            <person name="Li W.H."/>
        </authorList>
    </citation>
    <scope>NUCLEOTIDE SEQUENCE [LARGE SCALE GENOMIC DNA]</scope>
    <source>
        <strain evidence="1">MZ5-1-6</strain>
    </source>
</reference>
<dbReference type="Proteomes" id="UP000294847">
    <property type="component" value="Chromosome 5"/>
</dbReference>
<dbReference type="EMBL" id="CP034208">
    <property type="protein sequence ID" value="QBZ63175.1"/>
    <property type="molecule type" value="Genomic_DNA"/>
</dbReference>
<evidence type="ECO:0000313" key="1">
    <source>
        <dbReference type="EMBL" id="QBZ63175.1"/>
    </source>
</evidence>
<name>A0A4P7NLV0_PYROR</name>